<dbReference type="PANTHER" id="PTHR24305:SF210">
    <property type="entry name" value="CYTOCHROME P450 MONOOXYGENASE ASQL-RELATED"/>
    <property type="match status" value="1"/>
</dbReference>
<dbReference type="SUPFAM" id="SSF48264">
    <property type="entry name" value="Cytochrome P450"/>
    <property type="match status" value="1"/>
</dbReference>
<dbReference type="Proteomes" id="UP001320245">
    <property type="component" value="Unassembled WGS sequence"/>
</dbReference>
<dbReference type="Pfam" id="PF00067">
    <property type="entry name" value="p450"/>
    <property type="match status" value="1"/>
</dbReference>
<dbReference type="GO" id="GO:0005506">
    <property type="term" value="F:iron ion binding"/>
    <property type="evidence" value="ECO:0007669"/>
    <property type="project" value="InterPro"/>
</dbReference>
<feature type="binding site" description="axial binding residue" evidence="6">
    <location>
        <position position="287"/>
    </location>
    <ligand>
        <name>heme</name>
        <dbReference type="ChEBI" id="CHEBI:30413"/>
    </ligand>
    <ligandPart>
        <name>Fe</name>
        <dbReference type="ChEBI" id="CHEBI:18248"/>
    </ligandPart>
</feature>
<sequence>MADIYGSHNKYLELFPKTQINNHGNDEHGGLIWEWDPIRHRQVAKQVSPAFSGRALKAKEATLHKYVDLFVRRMREFGGGPEGANLPTWTNWFRQQLERRIRRQGAVEHLDFIEQLIPKDREPPKDPKEMRHLEQVAGQLLAAGYEAPALWFYATIYYLLDKPTILKILTEEIRSLFTSYDEITASRAAELPYLTACLKESLRMVPTVLTGMPCVSPGARVDGIWIPAGVVCQSSPFAMQRNPQNFYDPLSFRPERWLPAEHRLYSPQFDSDARKDFLPFSQGPRMCTGREIAWWQSRVFLAKVLWSFDLQLVPGTKVDLDRELKGWGIFEKPAFSVRFVPVLRE</sequence>
<dbReference type="InterPro" id="IPR002401">
    <property type="entry name" value="Cyt_P450_E_grp-I"/>
</dbReference>
<dbReference type="EMBL" id="JAJSPL020000058">
    <property type="protein sequence ID" value="KAK7731055.1"/>
    <property type="molecule type" value="Genomic_DNA"/>
</dbReference>
<evidence type="ECO:0000256" key="2">
    <source>
        <dbReference type="ARBA" id="ARBA00010617"/>
    </source>
</evidence>
<evidence type="ECO:0000256" key="5">
    <source>
        <dbReference type="ARBA" id="ARBA00023004"/>
    </source>
</evidence>
<dbReference type="InterPro" id="IPR050121">
    <property type="entry name" value="Cytochrome_P450_monoxygenase"/>
</dbReference>
<dbReference type="InterPro" id="IPR001128">
    <property type="entry name" value="Cyt_P450"/>
</dbReference>
<dbReference type="GO" id="GO:0016705">
    <property type="term" value="F:oxidoreductase activity, acting on paired donors, with incorporation or reduction of molecular oxygen"/>
    <property type="evidence" value="ECO:0007669"/>
    <property type="project" value="InterPro"/>
</dbReference>
<keyword evidence="4 6" id="KW-0479">Metal-binding</keyword>
<keyword evidence="8" id="KW-1185">Reference proteome</keyword>
<keyword evidence="5 6" id="KW-0408">Iron</keyword>
<comment type="caution">
    <text evidence="7">The sequence shown here is derived from an EMBL/GenBank/DDBJ whole genome shotgun (WGS) entry which is preliminary data.</text>
</comment>
<evidence type="ECO:0000313" key="8">
    <source>
        <dbReference type="Proteomes" id="UP001320245"/>
    </source>
</evidence>
<evidence type="ECO:0000256" key="1">
    <source>
        <dbReference type="ARBA" id="ARBA00001971"/>
    </source>
</evidence>
<dbReference type="GO" id="GO:0004497">
    <property type="term" value="F:monooxygenase activity"/>
    <property type="evidence" value="ECO:0007669"/>
    <property type="project" value="InterPro"/>
</dbReference>
<dbReference type="AlphaFoldDB" id="A0AAN9YAU9"/>
<evidence type="ECO:0000256" key="6">
    <source>
        <dbReference type="PIRSR" id="PIRSR602401-1"/>
    </source>
</evidence>
<accession>A0AAN9YAU9</accession>
<protein>
    <submittedName>
        <fullName evidence="7">Uncharacterized protein</fullName>
    </submittedName>
</protein>
<dbReference type="Gene3D" id="1.10.630.10">
    <property type="entry name" value="Cytochrome P450"/>
    <property type="match status" value="1"/>
</dbReference>
<evidence type="ECO:0000256" key="3">
    <source>
        <dbReference type="ARBA" id="ARBA00022617"/>
    </source>
</evidence>
<dbReference type="PRINTS" id="PR00463">
    <property type="entry name" value="EP450I"/>
</dbReference>
<reference evidence="7 8" key="1">
    <citation type="journal article" date="2023" name="PLoS ONE">
        <title>Cytospora paraplurivora sp. nov. isolated from orchards with fruit tree decline syndrome in Ontario, Canada.</title>
        <authorList>
            <person name="Ilyukhin E."/>
            <person name="Nguyen H.D.T."/>
            <person name="Castle A.J."/>
            <person name="Ellouze W."/>
        </authorList>
    </citation>
    <scope>NUCLEOTIDE SEQUENCE [LARGE SCALE GENOMIC DNA]</scope>
    <source>
        <strain evidence="7 8">FDS-564</strain>
    </source>
</reference>
<dbReference type="PANTHER" id="PTHR24305">
    <property type="entry name" value="CYTOCHROME P450"/>
    <property type="match status" value="1"/>
</dbReference>
<comment type="similarity">
    <text evidence="2">Belongs to the cytochrome P450 family.</text>
</comment>
<keyword evidence="3 6" id="KW-0349">Heme</keyword>
<proteinExistence type="inferred from homology"/>
<dbReference type="InterPro" id="IPR036396">
    <property type="entry name" value="Cyt_P450_sf"/>
</dbReference>
<dbReference type="PRINTS" id="PR00385">
    <property type="entry name" value="P450"/>
</dbReference>
<organism evidence="7 8">
    <name type="scientific">Cytospora paraplurivora</name>
    <dbReference type="NCBI Taxonomy" id="2898453"/>
    <lineage>
        <taxon>Eukaryota</taxon>
        <taxon>Fungi</taxon>
        <taxon>Dikarya</taxon>
        <taxon>Ascomycota</taxon>
        <taxon>Pezizomycotina</taxon>
        <taxon>Sordariomycetes</taxon>
        <taxon>Sordariomycetidae</taxon>
        <taxon>Diaporthales</taxon>
        <taxon>Cytosporaceae</taxon>
        <taxon>Cytospora</taxon>
    </lineage>
</organism>
<evidence type="ECO:0000256" key="4">
    <source>
        <dbReference type="ARBA" id="ARBA00022723"/>
    </source>
</evidence>
<name>A0AAN9YAU9_9PEZI</name>
<dbReference type="GO" id="GO:0020037">
    <property type="term" value="F:heme binding"/>
    <property type="evidence" value="ECO:0007669"/>
    <property type="project" value="InterPro"/>
</dbReference>
<evidence type="ECO:0000313" key="7">
    <source>
        <dbReference type="EMBL" id="KAK7731055.1"/>
    </source>
</evidence>
<gene>
    <name evidence="7" type="ORF">SLS53_008857</name>
</gene>
<comment type="cofactor">
    <cofactor evidence="1 6">
        <name>heme</name>
        <dbReference type="ChEBI" id="CHEBI:30413"/>
    </cofactor>
</comment>